<feature type="domain" description="Orotidine 5'-phosphate decarboxylase" evidence="10">
    <location>
        <begin position="19"/>
        <end position="283"/>
    </location>
</feature>
<evidence type="ECO:0000313" key="12">
    <source>
        <dbReference type="Proteomes" id="UP000030747"/>
    </source>
</evidence>
<dbReference type="GeneID" id="25255533"/>
<dbReference type="OrthoDB" id="5553476at2759"/>
<evidence type="ECO:0000256" key="2">
    <source>
        <dbReference type="ARBA" id="ARBA00008847"/>
    </source>
</evidence>
<dbReference type="VEuPathDB" id="ToxoDB:ETH2_1055300"/>
<organism evidence="11 12">
    <name type="scientific">Eimeria tenella</name>
    <name type="common">Coccidian parasite</name>
    <dbReference type="NCBI Taxonomy" id="5802"/>
    <lineage>
        <taxon>Eukaryota</taxon>
        <taxon>Sar</taxon>
        <taxon>Alveolata</taxon>
        <taxon>Apicomplexa</taxon>
        <taxon>Conoidasida</taxon>
        <taxon>Coccidia</taxon>
        <taxon>Eucoccidiorida</taxon>
        <taxon>Eimeriorina</taxon>
        <taxon>Eimeriidae</taxon>
        <taxon>Eimeria</taxon>
    </lineage>
</organism>
<dbReference type="GO" id="GO:0044205">
    <property type="term" value="P:'de novo' UMP biosynthetic process"/>
    <property type="evidence" value="ECO:0007669"/>
    <property type="project" value="UniProtKB-UniPathway"/>
</dbReference>
<evidence type="ECO:0000256" key="1">
    <source>
        <dbReference type="ARBA" id="ARBA00004861"/>
    </source>
</evidence>
<gene>
    <name evidence="11" type="ORF">ETH_00032335</name>
</gene>
<dbReference type="UniPathway" id="UPA00070">
    <property type="reaction ID" value="UER00120"/>
</dbReference>
<dbReference type="CDD" id="cd04725">
    <property type="entry name" value="OMP_decarboxylase_like"/>
    <property type="match status" value="1"/>
</dbReference>
<proteinExistence type="inferred from homology"/>
<reference evidence="11" key="1">
    <citation type="submission" date="2013-10" db="EMBL/GenBank/DDBJ databases">
        <title>Genomic analysis of the causative agents of coccidiosis in chickens.</title>
        <authorList>
            <person name="Reid A.J."/>
            <person name="Blake D."/>
            <person name="Billington K."/>
            <person name="Browne H."/>
            <person name="Dunn M."/>
            <person name="Hung S."/>
            <person name="Kawahara F."/>
            <person name="Miranda-Saavedra D."/>
            <person name="Mourier T."/>
            <person name="Nagra H."/>
            <person name="Otto T.D."/>
            <person name="Rawlings N."/>
            <person name="Sanchez A."/>
            <person name="Sanders M."/>
            <person name="Subramaniam C."/>
            <person name="Tay Y."/>
            <person name="Dear P."/>
            <person name="Doerig C."/>
            <person name="Gruber A."/>
            <person name="Parkinson J."/>
            <person name="Shirley M."/>
            <person name="Wan K.L."/>
            <person name="Berriman M."/>
            <person name="Tomley F."/>
            <person name="Pain A."/>
        </authorList>
    </citation>
    <scope>NUCLEOTIDE SEQUENCE [LARGE SCALE GENOMIC DNA]</scope>
    <source>
        <strain evidence="11">Houghton</strain>
    </source>
</reference>
<dbReference type="GO" id="GO:0004590">
    <property type="term" value="F:orotidine-5'-phosphate decarboxylase activity"/>
    <property type="evidence" value="ECO:0007669"/>
    <property type="project" value="UniProtKB-EC"/>
</dbReference>
<dbReference type="PANTHER" id="PTHR43375">
    <property type="entry name" value="OROTIDINE 5'-PHOSPHATE DECARBOXYLASE"/>
    <property type="match status" value="1"/>
</dbReference>
<evidence type="ECO:0000256" key="3">
    <source>
        <dbReference type="ARBA" id="ARBA00012321"/>
    </source>
</evidence>
<dbReference type="SUPFAM" id="SSF51366">
    <property type="entry name" value="Ribulose-phoshate binding barrel"/>
    <property type="match status" value="1"/>
</dbReference>
<dbReference type="InterPro" id="IPR013785">
    <property type="entry name" value="Aldolase_TIM"/>
</dbReference>
<dbReference type="RefSeq" id="XP_013233385.1">
    <property type="nucleotide sequence ID" value="XM_013377931.1"/>
</dbReference>
<dbReference type="Pfam" id="PF00215">
    <property type="entry name" value="OMPdecase"/>
    <property type="match status" value="1"/>
</dbReference>
<accession>U6L4D2</accession>
<evidence type="ECO:0000313" key="11">
    <source>
        <dbReference type="EMBL" id="CDJ42635.1"/>
    </source>
</evidence>
<dbReference type="InterPro" id="IPR011060">
    <property type="entry name" value="RibuloseP-bd_barrel"/>
</dbReference>
<comment type="similarity">
    <text evidence="2">Belongs to the OMP decarboxylase family. Type 2 subfamily.</text>
</comment>
<dbReference type="GO" id="GO:0006207">
    <property type="term" value="P:'de novo' pyrimidine nucleobase biosynthetic process"/>
    <property type="evidence" value="ECO:0007669"/>
    <property type="project" value="InterPro"/>
</dbReference>
<dbReference type="Proteomes" id="UP000030747">
    <property type="component" value="Unassembled WGS sequence"/>
</dbReference>
<keyword evidence="5" id="KW-0210">Decarboxylase</keyword>
<dbReference type="NCBIfam" id="TIGR02127">
    <property type="entry name" value="pyrF_sub2"/>
    <property type="match status" value="1"/>
</dbReference>
<dbReference type="InterPro" id="IPR011995">
    <property type="entry name" value="OMPdecase_type-2"/>
</dbReference>
<evidence type="ECO:0000256" key="7">
    <source>
        <dbReference type="ARBA" id="ARBA00023239"/>
    </source>
</evidence>
<evidence type="ECO:0000256" key="4">
    <source>
        <dbReference type="ARBA" id="ARBA00021923"/>
    </source>
</evidence>
<evidence type="ECO:0000256" key="5">
    <source>
        <dbReference type="ARBA" id="ARBA00022793"/>
    </source>
</evidence>
<name>U6L4D2_EIMTE</name>
<sequence length="299" mass="32711">MTRSFLQKLTRRIKEHGTILCVGIDPPLACPTTDDLRGSNRQQLLEDLHEKCVCLIRRTSDFVCCFKPNVAFFEQYGSGGMEVLQRLCREIPEDIPIILDAKRAATDEAAEAMANAFYSAYNADCVTLDPYLGEGAILPFIKEKGKGVFVVCRSSNPRSSDLQGFIVVEGFGAAAGKEDGAPVELYMEVAHMCDRARRHREPELSKEGGLVGIVVGSTYPKDMKRIRSAFPDLWFLSPGIGAQGGDLAATIEAGLRQDGLGLIVNVGRAISEAKDPGKAAEAFRDEMRQIMRKVTLSAH</sequence>
<protein>
    <recommendedName>
        <fullName evidence="4">Orotidine 5'-phosphate decarboxylase</fullName>
        <ecNumber evidence="3">4.1.1.23</ecNumber>
    </recommendedName>
    <alternativeName>
        <fullName evidence="8">OMP decarboxylase</fullName>
    </alternativeName>
</protein>
<dbReference type="EMBL" id="HG675728">
    <property type="protein sequence ID" value="CDJ42635.1"/>
    <property type="molecule type" value="Genomic_DNA"/>
</dbReference>
<dbReference type="Gene3D" id="3.20.20.70">
    <property type="entry name" value="Aldolase class I"/>
    <property type="match status" value="1"/>
</dbReference>
<comment type="pathway">
    <text evidence="1">Pyrimidine metabolism; UMP biosynthesis via de novo pathway; UMP from orotate: step 2/2.</text>
</comment>
<dbReference type="SMART" id="SM00934">
    <property type="entry name" value="OMPdecase"/>
    <property type="match status" value="1"/>
</dbReference>
<evidence type="ECO:0000256" key="8">
    <source>
        <dbReference type="ARBA" id="ARBA00033428"/>
    </source>
</evidence>
<keyword evidence="12" id="KW-1185">Reference proteome</keyword>
<evidence type="ECO:0000259" key="10">
    <source>
        <dbReference type="SMART" id="SM00934"/>
    </source>
</evidence>
<dbReference type="AlphaFoldDB" id="U6L4D2"/>
<comment type="catalytic activity">
    <reaction evidence="9">
        <text>orotidine 5'-phosphate + H(+) = UMP + CO2</text>
        <dbReference type="Rhea" id="RHEA:11596"/>
        <dbReference type="ChEBI" id="CHEBI:15378"/>
        <dbReference type="ChEBI" id="CHEBI:16526"/>
        <dbReference type="ChEBI" id="CHEBI:57538"/>
        <dbReference type="ChEBI" id="CHEBI:57865"/>
        <dbReference type="EC" id="4.1.1.23"/>
    </reaction>
</comment>
<evidence type="ECO:0000256" key="9">
    <source>
        <dbReference type="ARBA" id="ARBA00049157"/>
    </source>
</evidence>
<evidence type="ECO:0000256" key="6">
    <source>
        <dbReference type="ARBA" id="ARBA00022975"/>
    </source>
</evidence>
<dbReference type="OMA" id="QSAFFER"/>
<dbReference type="EC" id="4.1.1.23" evidence="3"/>
<dbReference type="VEuPathDB" id="ToxoDB:ETH_00032335"/>
<reference evidence="11" key="2">
    <citation type="submission" date="2013-10" db="EMBL/GenBank/DDBJ databases">
        <authorList>
            <person name="Aslett M."/>
        </authorList>
    </citation>
    <scope>NUCLEOTIDE SEQUENCE [LARGE SCALE GENOMIC DNA]</scope>
    <source>
        <strain evidence="11">Houghton</strain>
    </source>
</reference>
<keyword evidence="6" id="KW-0665">Pyrimidine biosynthesis</keyword>
<keyword evidence="7" id="KW-0456">Lyase</keyword>
<dbReference type="InterPro" id="IPR001754">
    <property type="entry name" value="OMPdeCOase_dom"/>
</dbReference>
<dbReference type="PANTHER" id="PTHR43375:SF1">
    <property type="entry name" value="OROTIDINE 5'-PHOSPHATE DECARBOXYLASE"/>
    <property type="match status" value="1"/>
</dbReference>